<comment type="caution">
    <text evidence="2">The sequence shown here is derived from an EMBL/GenBank/DDBJ whole genome shotgun (WGS) entry which is preliminary data.</text>
</comment>
<accession>A0ABV0UJ15</accession>
<organism evidence="2 3">
    <name type="scientific">Ilyodon furcidens</name>
    <name type="common">goldbreast splitfin</name>
    <dbReference type="NCBI Taxonomy" id="33524"/>
    <lineage>
        <taxon>Eukaryota</taxon>
        <taxon>Metazoa</taxon>
        <taxon>Chordata</taxon>
        <taxon>Craniata</taxon>
        <taxon>Vertebrata</taxon>
        <taxon>Euteleostomi</taxon>
        <taxon>Actinopterygii</taxon>
        <taxon>Neopterygii</taxon>
        <taxon>Teleostei</taxon>
        <taxon>Neoteleostei</taxon>
        <taxon>Acanthomorphata</taxon>
        <taxon>Ovalentaria</taxon>
        <taxon>Atherinomorphae</taxon>
        <taxon>Cyprinodontiformes</taxon>
        <taxon>Goodeidae</taxon>
        <taxon>Ilyodon</taxon>
    </lineage>
</organism>
<gene>
    <name evidence="2" type="ORF">ILYODFUR_025494</name>
</gene>
<keyword evidence="3" id="KW-1185">Reference proteome</keyword>
<name>A0ABV0UJ15_9TELE</name>
<dbReference type="EMBL" id="JAHRIQ010072635">
    <property type="protein sequence ID" value="MEQ2245235.1"/>
    <property type="molecule type" value="Genomic_DNA"/>
</dbReference>
<dbReference type="Proteomes" id="UP001482620">
    <property type="component" value="Unassembled WGS sequence"/>
</dbReference>
<evidence type="ECO:0000256" key="1">
    <source>
        <dbReference type="SAM" id="MobiDB-lite"/>
    </source>
</evidence>
<reference evidence="2 3" key="1">
    <citation type="submission" date="2021-06" db="EMBL/GenBank/DDBJ databases">
        <authorList>
            <person name="Palmer J.M."/>
        </authorList>
    </citation>
    <scope>NUCLEOTIDE SEQUENCE [LARGE SCALE GENOMIC DNA]</scope>
    <source>
        <strain evidence="3">if_2019</strain>
        <tissue evidence="2">Muscle</tissue>
    </source>
</reference>
<evidence type="ECO:0000313" key="3">
    <source>
        <dbReference type="Proteomes" id="UP001482620"/>
    </source>
</evidence>
<feature type="non-terminal residue" evidence="2">
    <location>
        <position position="1"/>
    </location>
</feature>
<sequence length="166" mass="17923">DTCPCVKHHLLPLHLQHNPLYLFSITDPSADIIFTWFPSSEPPPSSVFPDSAVVAPLPSQSASPSASAPASLEQLSSPVLRSSSSSPSQESSLPVTSPSSSPEHLFKVISPDPSVIIHYAPAFNLFAFGSFPSQPSLNTTDGPHSVPCRDCWSWSNYLLGYLRFVF</sequence>
<evidence type="ECO:0000313" key="2">
    <source>
        <dbReference type="EMBL" id="MEQ2245235.1"/>
    </source>
</evidence>
<protein>
    <submittedName>
        <fullName evidence="2">Uncharacterized protein</fullName>
    </submittedName>
</protein>
<feature type="region of interest" description="Disordered" evidence="1">
    <location>
        <begin position="57"/>
        <end position="102"/>
    </location>
</feature>
<proteinExistence type="predicted"/>